<reference evidence="8" key="1">
    <citation type="submission" date="2025-08" db="UniProtKB">
        <authorList>
            <consortium name="RefSeq"/>
        </authorList>
    </citation>
    <scope>IDENTIFICATION</scope>
    <source>
        <tissue evidence="8">Skeletal muscle</tissue>
    </source>
</reference>
<keyword evidence="2 5" id="KW-0812">Transmembrane</keyword>
<dbReference type="FunFam" id="1.20.1250.20:FF:000023">
    <property type="entry name" value="Solute carrier family 22 member 6"/>
    <property type="match status" value="1"/>
</dbReference>
<evidence type="ECO:0000259" key="6">
    <source>
        <dbReference type="PROSITE" id="PS50850"/>
    </source>
</evidence>
<feature type="transmembrane region" description="Helical" evidence="5">
    <location>
        <begin position="196"/>
        <end position="216"/>
    </location>
</feature>
<dbReference type="PANTHER" id="PTHR24064">
    <property type="entry name" value="SOLUTE CARRIER FAMILY 22 MEMBER"/>
    <property type="match status" value="1"/>
</dbReference>
<feature type="transmembrane region" description="Helical" evidence="5">
    <location>
        <begin position="340"/>
        <end position="358"/>
    </location>
</feature>
<organism evidence="7 8">
    <name type="scientific">Thamnophis sirtalis</name>
    <dbReference type="NCBI Taxonomy" id="35019"/>
    <lineage>
        <taxon>Eukaryota</taxon>
        <taxon>Metazoa</taxon>
        <taxon>Chordata</taxon>
        <taxon>Craniata</taxon>
        <taxon>Vertebrata</taxon>
        <taxon>Euteleostomi</taxon>
        <taxon>Lepidosauria</taxon>
        <taxon>Squamata</taxon>
        <taxon>Bifurcata</taxon>
        <taxon>Unidentata</taxon>
        <taxon>Episquamata</taxon>
        <taxon>Toxicofera</taxon>
        <taxon>Serpentes</taxon>
        <taxon>Colubroidea</taxon>
        <taxon>Colubridae</taxon>
        <taxon>Natricinae</taxon>
        <taxon>Thamnophis</taxon>
    </lineage>
</organism>
<feature type="transmembrane region" description="Helical" evidence="5">
    <location>
        <begin position="135"/>
        <end position="154"/>
    </location>
</feature>
<keyword evidence="4 5" id="KW-0472">Membrane</keyword>
<dbReference type="AlphaFoldDB" id="A0A6I9XHZ2"/>
<dbReference type="PROSITE" id="PS50850">
    <property type="entry name" value="MFS"/>
    <property type="match status" value="1"/>
</dbReference>
<proteinExistence type="predicted"/>
<dbReference type="CTD" id="10864"/>
<sequence>MNFEELLGEVGGFGQFQILILLLLCIPRVLLPLHFLLHNFLAAIPEHHCAIPHQQQFANLTKEEVLIINIPRDFNGAFSSCEMFSEPQFHLLLNSSLELTNVSVQSCQYGWTYDQSQFISTIVTQWDLVCEHKSLNQATATLFFFGVMFGAVIFGDLSDRFGRKRMLLVSYLGTLIFGVLSSASVSYSMFAVTRTLTGISICGLSIIVIPLGMEWVDIQHRTISAVITSLFWSFGNMLLALIAYLVRDWHWLLLTTSLPCIVGIISTWWLSESARWLLIKGKLKEAHRHLKRCAKMNRKKEFAHKINPENLLKTAAVISQKSDGNYSYISLFRTPILRRISFCLAAVWFGAAFSYYIMSMDISGFGLGMYLTQFIFGLIEIPAKLLVFVMVNRVGRRQSQAWALILSGLSIGINIIVPTSQGTLRSVIATIGKGFSEAAFTIVFLYSSELYPTVLRQSGQGYCSFMARLGACVAPLVFLLDSIWKPLPQTASFAVAVLCGSSAFFLPETRGIRLPETIDDIEKQSSKGKKHLHGDAPEVAPLQLSHN</sequence>
<feature type="transmembrane region" description="Helical" evidence="5">
    <location>
        <begin position="12"/>
        <end position="31"/>
    </location>
</feature>
<dbReference type="GeneID" id="106542484"/>
<feature type="transmembrane region" description="Helical" evidence="5">
    <location>
        <begin position="401"/>
        <end position="420"/>
    </location>
</feature>
<dbReference type="SUPFAM" id="SSF103473">
    <property type="entry name" value="MFS general substrate transporter"/>
    <property type="match status" value="1"/>
</dbReference>
<evidence type="ECO:0000256" key="4">
    <source>
        <dbReference type="ARBA" id="ARBA00023136"/>
    </source>
</evidence>
<dbReference type="InterPro" id="IPR020846">
    <property type="entry name" value="MFS_dom"/>
</dbReference>
<gene>
    <name evidence="8" type="primary">SLC22A7</name>
</gene>
<feature type="transmembrane region" description="Helical" evidence="5">
    <location>
        <begin position="370"/>
        <end position="389"/>
    </location>
</feature>
<dbReference type="Gene3D" id="1.20.1250.20">
    <property type="entry name" value="MFS general substrate transporter like domains"/>
    <property type="match status" value="1"/>
</dbReference>
<dbReference type="InterPro" id="IPR005828">
    <property type="entry name" value="MFS_sugar_transport-like"/>
</dbReference>
<protein>
    <submittedName>
        <fullName evidence="8">Solute carrier family 22 member 7 isoform X1</fullName>
    </submittedName>
</protein>
<feature type="transmembrane region" description="Helical" evidence="5">
    <location>
        <begin position="166"/>
        <end position="190"/>
    </location>
</feature>
<feature type="domain" description="Major facilitator superfamily (MFS) profile" evidence="6">
    <location>
        <begin position="87"/>
        <end position="510"/>
    </location>
</feature>
<evidence type="ECO:0000256" key="2">
    <source>
        <dbReference type="ARBA" id="ARBA00022692"/>
    </source>
</evidence>
<evidence type="ECO:0000256" key="3">
    <source>
        <dbReference type="ARBA" id="ARBA00022989"/>
    </source>
</evidence>
<dbReference type="Proteomes" id="UP000504617">
    <property type="component" value="Unplaced"/>
</dbReference>
<dbReference type="Pfam" id="PF00083">
    <property type="entry name" value="Sugar_tr"/>
    <property type="match status" value="1"/>
</dbReference>
<evidence type="ECO:0000313" key="7">
    <source>
        <dbReference type="Proteomes" id="UP000504617"/>
    </source>
</evidence>
<dbReference type="GO" id="GO:0022857">
    <property type="term" value="F:transmembrane transporter activity"/>
    <property type="evidence" value="ECO:0007669"/>
    <property type="project" value="InterPro"/>
</dbReference>
<dbReference type="OrthoDB" id="2544694at2759"/>
<evidence type="ECO:0000313" key="8">
    <source>
        <dbReference type="RefSeq" id="XP_013913706.1"/>
    </source>
</evidence>
<dbReference type="InterPro" id="IPR036259">
    <property type="entry name" value="MFS_trans_sf"/>
</dbReference>
<comment type="subcellular location">
    <subcellularLocation>
        <location evidence="1">Membrane</location>
        <topology evidence="1">Multi-pass membrane protein</topology>
    </subcellularLocation>
</comment>
<keyword evidence="3 5" id="KW-1133">Transmembrane helix</keyword>
<evidence type="ECO:0000256" key="1">
    <source>
        <dbReference type="ARBA" id="ARBA00004141"/>
    </source>
</evidence>
<name>A0A6I9XHZ2_9SAUR</name>
<feature type="transmembrane region" description="Helical" evidence="5">
    <location>
        <begin position="223"/>
        <end position="245"/>
    </location>
</feature>
<feature type="transmembrane region" description="Helical" evidence="5">
    <location>
        <begin position="251"/>
        <end position="270"/>
    </location>
</feature>
<accession>A0A6I9XHZ2</accession>
<evidence type="ECO:0000256" key="5">
    <source>
        <dbReference type="SAM" id="Phobius"/>
    </source>
</evidence>
<keyword evidence="7" id="KW-1185">Reference proteome</keyword>
<dbReference type="KEGG" id="tsr:106542484"/>
<dbReference type="GO" id="GO:0016020">
    <property type="term" value="C:membrane"/>
    <property type="evidence" value="ECO:0007669"/>
    <property type="project" value="UniProtKB-SubCell"/>
</dbReference>
<dbReference type="RefSeq" id="XP_013913706.1">
    <property type="nucleotide sequence ID" value="XM_014058231.1"/>
</dbReference>